<sequence>MRITRIETTRLTQLPNLLWVEIHTDSGLVGLGETFRGAEAVEAQIHSLCAPLLLGRDPLQIEAHSRALLRGYLGFNGSGVETRAASALDIALWDLFGQAMGVPIHQLLGGQVHERMRAYNTCASPNFNTGGEQRRLIAKGEARVAGRYDDQVAAVENPGELAQSLMDEGFAAMKIWPFDAFALASGGQFLSSTDLRQGLEPFARIREAVGDGIEVMCEFHSLWNPTCALQIARALKDYNIFWAEDPIKMDHVQGLADFRRLAGIPVCGSETLAMRGAFRDLLAADALDYVMVDLSWCGGLSEARKIATLAEAYQKPIAPHDCTGPVVLMASLHLGLASANAIFQEVVRAYLAGFYRELVTELPVLEQGWLLPPTAPGLGTALHPALRQRPDRIGRVSTR</sequence>
<dbReference type="Proteomes" id="UP000064137">
    <property type="component" value="Chromosome"/>
</dbReference>
<organism evidence="3 4">
    <name type="scientific">Pseudomonas oryzihabitans</name>
    <dbReference type="NCBI Taxonomy" id="47885"/>
    <lineage>
        <taxon>Bacteria</taxon>
        <taxon>Pseudomonadati</taxon>
        <taxon>Pseudomonadota</taxon>
        <taxon>Gammaproteobacteria</taxon>
        <taxon>Pseudomonadales</taxon>
        <taxon>Pseudomonadaceae</taxon>
        <taxon>Pseudomonas</taxon>
    </lineage>
</organism>
<dbReference type="SUPFAM" id="SSF54826">
    <property type="entry name" value="Enolase N-terminal domain-like"/>
    <property type="match status" value="1"/>
</dbReference>
<dbReference type="Gene3D" id="3.20.20.120">
    <property type="entry name" value="Enolase-like C-terminal domain"/>
    <property type="match status" value="1"/>
</dbReference>
<evidence type="ECO:0000259" key="2">
    <source>
        <dbReference type="SMART" id="SM00922"/>
    </source>
</evidence>
<dbReference type="PANTHER" id="PTHR48080">
    <property type="entry name" value="D-GALACTONATE DEHYDRATASE-RELATED"/>
    <property type="match status" value="1"/>
</dbReference>
<dbReference type="InterPro" id="IPR029065">
    <property type="entry name" value="Enolase_C-like"/>
</dbReference>
<dbReference type="SFLD" id="SFLDG00179">
    <property type="entry name" value="mandelate_racemase"/>
    <property type="match status" value="1"/>
</dbReference>
<dbReference type="InterPro" id="IPR013342">
    <property type="entry name" value="Mandelate_racemase_C"/>
</dbReference>
<name>A0A0U4VLT8_9PSED</name>
<dbReference type="Gene3D" id="3.30.390.10">
    <property type="entry name" value="Enolase-like, N-terminal domain"/>
    <property type="match status" value="1"/>
</dbReference>
<evidence type="ECO:0000313" key="3">
    <source>
        <dbReference type="EMBL" id="ALZ83991.1"/>
    </source>
</evidence>
<keyword evidence="1" id="KW-0456">Lyase</keyword>
<dbReference type="Pfam" id="PF13378">
    <property type="entry name" value="MR_MLE_C"/>
    <property type="match status" value="1"/>
</dbReference>
<dbReference type="GO" id="GO:0009063">
    <property type="term" value="P:amino acid catabolic process"/>
    <property type="evidence" value="ECO:0007669"/>
    <property type="project" value="InterPro"/>
</dbReference>
<dbReference type="EMBL" id="CP013987">
    <property type="protein sequence ID" value="ALZ83991.1"/>
    <property type="molecule type" value="Genomic_DNA"/>
</dbReference>
<feature type="domain" description="Mandelate racemase/muconate lactonizing enzyme C-terminal" evidence="2">
    <location>
        <begin position="158"/>
        <end position="265"/>
    </location>
</feature>
<protein>
    <submittedName>
        <fullName evidence="3">Dehydratase</fullName>
    </submittedName>
</protein>
<dbReference type="OrthoDB" id="103536at2"/>
<dbReference type="PROSITE" id="PS00908">
    <property type="entry name" value="MR_MLE_1"/>
    <property type="match status" value="1"/>
</dbReference>
<evidence type="ECO:0000256" key="1">
    <source>
        <dbReference type="ARBA" id="ARBA00023239"/>
    </source>
</evidence>
<dbReference type="AlphaFoldDB" id="A0A0U4VLT8"/>
<dbReference type="CDD" id="cd03316">
    <property type="entry name" value="MR_like"/>
    <property type="match status" value="1"/>
</dbReference>
<dbReference type="InterPro" id="IPR036849">
    <property type="entry name" value="Enolase-like_C_sf"/>
</dbReference>
<gene>
    <name evidence="3" type="ORF">APT59_07105</name>
</gene>
<proteinExistence type="predicted"/>
<evidence type="ECO:0000313" key="4">
    <source>
        <dbReference type="Proteomes" id="UP000064137"/>
    </source>
</evidence>
<dbReference type="SMART" id="SM00922">
    <property type="entry name" value="MR_MLE"/>
    <property type="match status" value="1"/>
</dbReference>
<dbReference type="KEGG" id="por:APT59_07105"/>
<reference evidence="3 4" key="1">
    <citation type="submission" date="2016-01" db="EMBL/GenBank/DDBJ databases">
        <title>Annotation of Pseudomonas oryzihabitans USDA-ARS-USMARC-56511.</title>
        <authorList>
            <person name="Harhay G.P."/>
            <person name="Harhay D.M."/>
            <person name="Smith T.P.L."/>
            <person name="Bono J.L."/>
            <person name="Heaton M.P."/>
            <person name="Clawson M.L."/>
            <person name="Chitko-Mckown C.G."/>
            <person name="Capik S.F."/>
            <person name="DeDonder K.D."/>
            <person name="Apley M.D."/>
            <person name="Lubbers B.V."/>
            <person name="White B.J."/>
            <person name="Larson R.L."/>
        </authorList>
    </citation>
    <scope>NUCLEOTIDE SEQUENCE [LARGE SCALE GENOMIC DNA]</scope>
    <source>
        <strain evidence="3 4">USDA-ARS-USMARC-56511</strain>
    </source>
</reference>
<dbReference type="Pfam" id="PF02746">
    <property type="entry name" value="MR_MLE_N"/>
    <property type="match status" value="1"/>
</dbReference>
<dbReference type="InterPro" id="IPR034593">
    <property type="entry name" value="DgoD-like"/>
</dbReference>
<dbReference type="RefSeq" id="WP_059314215.1">
    <property type="nucleotide sequence ID" value="NZ_CP013987.1"/>
</dbReference>
<dbReference type="PANTHER" id="PTHR48080:SF2">
    <property type="entry name" value="D-GALACTONATE DEHYDRATASE"/>
    <property type="match status" value="1"/>
</dbReference>
<dbReference type="GO" id="GO:0016829">
    <property type="term" value="F:lyase activity"/>
    <property type="evidence" value="ECO:0007669"/>
    <property type="project" value="UniProtKB-KW"/>
</dbReference>
<dbReference type="SUPFAM" id="SSF51604">
    <property type="entry name" value="Enolase C-terminal domain-like"/>
    <property type="match status" value="1"/>
</dbReference>
<dbReference type="InterPro" id="IPR013341">
    <property type="entry name" value="Mandelate_racemase_N_dom"/>
</dbReference>
<dbReference type="SFLD" id="SFLDS00001">
    <property type="entry name" value="Enolase"/>
    <property type="match status" value="1"/>
</dbReference>
<dbReference type="InterPro" id="IPR018110">
    <property type="entry name" value="Mandel_Rmase/mucon_lact_enz_CS"/>
</dbReference>
<accession>A0A0U4VLT8</accession>
<dbReference type="InterPro" id="IPR029017">
    <property type="entry name" value="Enolase-like_N"/>
</dbReference>